<dbReference type="RefSeq" id="WP_204731287.1">
    <property type="nucleotide sequence ID" value="NZ_JAVDWE010000009.1"/>
</dbReference>
<dbReference type="EMBL" id="JAVDWE010000009">
    <property type="protein sequence ID" value="MDR7095446.1"/>
    <property type="molecule type" value="Genomic_DNA"/>
</dbReference>
<keyword evidence="2" id="KW-1134">Transmembrane beta strand</keyword>
<dbReference type="PROSITE" id="PS51257">
    <property type="entry name" value="PROKAR_LIPOPROTEIN"/>
    <property type="match status" value="1"/>
</dbReference>
<accession>A0ABU1VD90</accession>
<organism evidence="3 4">
    <name type="scientific">Hydrogenophaga laconesensis</name>
    <dbReference type="NCBI Taxonomy" id="1805971"/>
    <lineage>
        <taxon>Bacteria</taxon>
        <taxon>Pseudomonadati</taxon>
        <taxon>Pseudomonadota</taxon>
        <taxon>Betaproteobacteria</taxon>
        <taxon>Burkholderiales</taxon>
        <taxon>Comamonadaceae</taxon>
        <taxon>Hydrogenophaga</taxon>
    </lineage>
</organism>
<sequence length="476" mass="50531">MKRMLAVVASAAVLSACSVTKPPADVPVEVPATWYAPPLAHQGSTQQLTAWWGAFDDPVLTEWIARAQRQSPSVASARAQVFAARAARLGVEAQTGPQLNAVANASRGLTDPTMPLGTTLNAGLQASWAIGLWGENDARRGAAQAQQDAASAGWHEARVLVASELAQLYFGQRLCREQLAVATRDRDSRAVTSENNVVSERAGLTAPAVAALARASAAEGAARYRQQDELCERQVKSITALTGVPEPEVRQRLAGAPQLQALLRSDRMDRMLSVSAVPAEVLRQRPDVYRAQRDLVAASEEVGVARAALLPSLSLSASVLRNRFSGGGTEGTFNTWSAGPITLSMPLLGRGALHASTDSAMARYEAAALAYAGTLRQAVAEVEQSLVSMASLRERVASTETAVEGYGQSFQATEARYRVGLASLNELEEARRLKLAADSSAVALQQERINAWIQLYVALGGGFDPVNNPDALKDPS</sequence>
<dbReference type="Gene3D" id="2.20.200.10">
    <property type="entry name" value="Outer membrane efflux proteins (OEP)"/>
    <property type="match status" value="1"/>
</dbReference>
<comment type="similarity">
    <text evidence="1 2">Belongs to the outer membrane factor (OMF) (TC 1.B.17) family.</text>
</comment>
<keyword evidence="2 3" id="KW-0449">Lipoprotein</keyword>
<evidence type="ECO:0000313" key="3">
    <source>
        <dbReference type="EMBL" id="MDR7095446.1"/>
    </source>
</evidence>
<proteinExistence type="inferred from homology"/>
<dbReference type="PANTHER" id="PTHR30203:SF29">
    <property type="entry name" value="PROTEIN CYAE"/>
    <property type="match status" value="1"/>
</dbReference>
<keyword evidence="2" id="KW-0472">Membrane</keyword>
<gene>
    <name evidence="3" type="ORF">J2X09_003197</name>
</gene>
<reference evidence="3 4" key="1">
    <citation type="submission" date="2023-07" db="EMBL/GenBank/DDBJ databases">
        <title>Sorghum-associated microbial communities from plants grown in Nebraska, USA.</title>
        <authorList>
            <person name="Schachtman D."/>
        </authorList>
    </citation>
    <scope>NUCLEOTIDE SEQUENCE [LARGE SCALE GENOMIC DNA]</scope>
    <source>
        <strain evidence="3 4">BE240</strain>
    </source>
</reference>
<evidence type="ECO:0000313" key="4">
    <source>
        <dbReference type="Proteomes" id="UP001265550"/>
    </source>
</evidence>
<dbReference type="Pfam" id="PF02321">
    <property type="entry name" value="OEP"/>
    <property type="match status" value="2"/>
</dbReference>
<dbReference type="SUPFAM" id="SSF56954">
    <property type="entry name" value="Outer membrane efflux proteins (OEP)"/>
    <property type="match status" value="1"/>
</dbReference>
<evidence type="ECO:0000256" key="2">
    <source>
        <dbReference type="RuleBase" id="RU362097"/>
    </source>
</evidence>
<dbReference type="NCBIfam" id="TIGR01845">
    <property type="entry name" value="outer_NodT"/>
    <property type="match status" value="1"/>
</dbReference>
<dbReference type="InterPro" id="IPR010131">
    <property type="entry name" value="MdtP/NodT-like"/>
</dbReference>
<dbReference type="Gene3D" id="1.20.1600.10">
    <property type="entry name" value="Outer membrane efflux proteins (OEP)"/>
    <property type="match status" value="1"/>
</dbReference>
<protein>
    <submittedName>
        <fullName evidence="3">NodT family efflux transporter outer membrane factor (OMF) lipoprotein</fullName>
    </submittedName>
</protein>
<evidence type="ECO:0000256" key="1">
    <source>
        <dbReference type="ARBA" id="ARBA00007613"/>
    </source>
</evidence>
<comment type="subcellular location">
    <subcellularLocation>
        <location evidence="2">Cell membrane</location>
        <topology evidence="2">Lipid-anchor</topology>
    </subcellularLocation>
</comment>
<dbReference type="Proteomes" id="UP001265550">
    <property type="component" value="Unassembled WGS sequence"/>
</dbReference>
<keyword evidence="2" id="KW-0564">Palmitate</keyword>
<keyword evidence="2" id="KW-0812">Transmembrane</keyword>
<dbReference type="InterPro" id="IPR003423">
    <property type="entry name" value="OMP_efflux"/>
</dbReference>
<comment type="caution">
    <text evidence="3">The sequence shown here is derived from an EMBL/GenBank/DDBJ whole genome shotgun (WGS) entry which is preliminary data.</text>
</comment>
<keyword evidence="4" id="KW-1185">Reference proteome</keyword>
<name>A0ABU1VD90_9BURK</name>
<dbReference type="PANTHER" id="PTHR30203">
    <property type="entry name" value="OUTER MEMBRANE CATION EFFLUX PROTEIN"/>
    <property type="match status" value="1"/>
</dbReference>